<sequence length="264" mass="31588">MSRVIAEVDLKTIDYKTAIPYKRKIQFLNKYESTNILLYGEYLRCLNPEKKSILDKYEKIEKKEDFYRFVYEGSSPKFHQSKDCEFLHSDYKNYKIPEKYRNDKNLTMKYRQLFKANVHLIDTNLELFKYKMGDFYDEDAIKPLHGGKNSGIIDIYNLSFQETENAINTILERYYALRINPLTRSYLDLFERFYSATNALKSLAHERVYLNREQNIFIEDFFTNIKSPIKKMLLSRQRMLFNPDLSFHDSVLLELGFSPCSKCF</sequence>
<dbReference type="RefSeq" id="WP_314514132.1">
    <property type="nucleotide sequence ID" value="NZ_JASJOU010000008.1"/>
</dbReference>
<accession>A0AAE3R8H2</accession>
<protein>
    <submittedName>
        <fullName evidence="1">Uncharacterized protein</fullName>
    </submittedName>
</protein>
<comment type="caution">
    <text evidence="1">The sequence shown here is derived from an EMBL/GenBank/DDBJ whole genome shotgun (WGS) entry which is preliminary data.</text>
</comment>
<organism evidence="1 2">
    <name type="scientific">Xanthocytophaga agilis</name>
    <dbReference type="NCBI Taxonomy" id="3048010"/>
    <lineage>
        <taxon>Bacteria</taxon>
        <taxon>Pseudomonadati</taxon>
        <taxon>Bacteroidota</taxon>
        <taxon>Cytophagia</taxon>
        <taxon>Cytophagales</taxon>
        <taxon>Rhodocytophagaceae</taxon>
        <taxon>Xanthocytophaga</taxon>
    </lineage>
</organism>
<name>A0AAE3R8H2_9BACT</name>
<reference evidence="1" key="1">
    <citation type="submission" date="2023-05" db="EMBL/GenBank/DDBJ databases">
        <authorList>
            <person name="Zhang X."/>
        </authorList>
    </citation>
    <scope>NUCLEOTIDE SEQUENCE</scope>
    <source>
        <strain evidence="1">BD1B2-1</strain>
    </source>
</reference>
<keyword evidence="2" id="KW-1185">Reference proteome</keyword>
<dbReference type="EMBL" id="JASJOU010000008">
    <property type="protein sequence ID" value="MDJ1503517.1"/>
    <property type="molecule type" value="Genomic_DNA"/>
</dbReference>
<gene>
    <name evidence="1" type="ORF">QNI22_22815</name>
</gene>
<proteinExistence type="predicted"/>
<dbReference type="Proteomes" id="UP001232063">
    <property type="component" value="Unassembled WGS sequence"/>
</dbReference>
<evidence type="ECO:0000313" key="2">
    <source>
        <dbReference type="Proteomes" id="UP001232063"/>
    </source>
</evidence>
<evidence type="ECO:0000313" key="1">
    <source>
        <dbReference type="EMBL" id="MDJ1503517.1"/>
    </source>
</evidence>
<dbReference type="AlphaFoldDB" id="A0AAE3R8H2"/>